<comment type="caution">
    <text evidence="1">The sequence shown here is derived from an EMBL/GenBank/DDBJ whole genome shotgun (WGS) entry which is preliminary data.</text>
</comment>
<dbReference type="InterPro" id="IPR036691">
    <property type="entry name" value="Endo/exonu/phosph_ase_sf"/>
</dbReference>
<reference evidence="1" key="2">
    <citation type="submission" date="2022-01" db="EMBL/GenBank/DDBJ databases">
        <authorList>
            <person name="Yamashiro T."/>
            <person name="Shiraishi A."/>
            <person name="Satake H."/>
            <person name="Nakayama K."/>
        </authorList>
    </citation>
    <scope>NUCLEOTIDE SEQUENCE</scope>
</reference>
<keyword evidence="1" id="KW-0695">RNA-directed DNA polymerase</keyword>
<organism evidence="1 2">
    <name type="scientific">Tanacetum coccineum</name>
    <dbReference type="NCBI Taxonomy" id="301880"/>
    <lineage>
        <taxon>Eukaryota</taxon>
        <taxon>Viridiplantae</taxon>
        <taxon>Streptophyta</taxon>
        <taxon>Embryophyta</taxon>
        <taxon>Tracheophyta</taxon>
        <taxon>Spermatophyta</taxon>
        <taxon>Magnoliopsida</taxon>
        <taxon>eudicotyledons</taxon>
        <taxon>Gunneridae</taxon>
        <taxon>Pentapetalae</taxon>
        <taxon>asterids</taxon>
        <taxon>campanulids</taxon>
        <taxon>Asterales</taxon>
        <taxon>Asteraceae</taxon>
        <taxon>Asteroideae</taxon>
        <taxon>Anthemideae</taxon>
        <taxon>Anthemidinae</taxon>
        <taxon>Tanacetum</taxon>
    </lineage>
</organism>
<dbReference type="Gene3D" id="3.60.10.10">
    <property type="entry name" value="Endonuclease/exonuclease/phosphatase"/>
    <property type="match status" value="1"/>
</dbReference>
<evidence type="ECO:0000313" key="1">
    <source>
        <dbReference type="EMBL" id="GJT56370.1"/>
    </source>
</evidence>
<dbReference type="EMBL" id="BQNB010016838">
    <property type="protein sequence ID" value="GJT56370.1"/>
    <property type="molecule type" value="Genomic_DNA"/>
</dbReference>
<keyword evidence="1" id="KW-0808">Transferase</keyword>
<protein>
    <submittedName>
        <fullName evidence="1">RNA-directed DNA polymerase, eukaryota</fullName>
    </submittedName>
</protein>
<keyword evidence="2" id="KW-1185">Reference proteome</keyword>
<sequence>MVGIHRGDCALMKRYDIKTDYSFSFVGKVQKRTFGSMGWGIGSCFASYFKLQILSSLMKELRGLIDRDGYLHSRRVCIKTTLVENIYESFKVIIQGKTFWIRAKEVSSWMPDFEEDFDLKICKISGGGMERDELSEGTWAPNGKKLIIIFVYAPQELREKKMLWDYLILVLKSWNDDVIIMGDFNKVRTQDERHGSIFNAHGADAFNLFISSARLDDVLISLWIIVFIVDFGLPRIEIEPTRQHNEVFGNLRLPLGDFKKAGWLTLLKSAPPRFVARYTYVSYFKCPARFSSQYEDQFDVIFFFGIVLTEQKQYGFKVIQVLASKKRKGTDLMDSCTESYGQRGRHSGSGRQMGGDKHFHNLVHFLESSMSRRLKATIYSVGRLWRELLFSDSIDRDGDGLLEVLWSSLHSRFWFGYLLEA</sequence>
<evidence type="ECO:0000313" key="2">
    <source>
        <dbReference type="Proteomes" id="UP001151760"/>
    </source>
</evidence>
<dbReference type="GO" id="GO:0003964">
    <property type="term" value="F:RNA-directed DNA polymerase activity"/>
    <property type="evidence" value="ECO:0007669"/>
    <property type="project" value="UniProtKB-KW"/>
</dbReference>
<dbReference type="SUPFAM" id="SSF56219">
    <property type="entry name" value="DNase I-like"/>
    <property type="match status" value="1"/>
</dbReference>
<gene>
    <name evidence="1" type="ORF">Tco_0991424</name>
</gene>
<accession>A0ABQ5F0F9</accession>
<name>A0ABQ5F0F9_9ASTR</name>
<keyword evidence="1" id="KW-0548">Nucleotidyltransferase</keyword>
<proteinExistence type="predicted"/>
<dbReference type="Proteomes" id="UP001151760">
    <property type="component" value="Unassembled WGS sequence"/>
</dbReference>
<reference evidence="1" key="1">
    <citation type="journal article" date="2022" name="Int. J. Mol. Sci.">
        <title>Draft Genome of Tanacetum Coccineum: Genomic Comparison of Closely Related Tanacetum-Family Plants.</title>
        <authorList>
            <person name="Yamashiro T."/>
            <person name="Shiraishi A."/>
            <person name="Nakayama K."/>
            <person name="Satake H."/>
        </authorList>
    </citation>
    <scope>NUCLEOTIDE SEQUENCE</scope>
</reference>